<dbReference type="PANTHER" id="PTHR12526:SF630">
    <property type="entry name" value="GLYCOSYLTRANSFERASE"/>
    <property type="match status" value="1"/>
</dbReference>
<dbReference type="Proteomes" id="UP001157915">
    <property type="component" value="Unassembled WGS sequence"/>
</dbReference>
<evidence type="ECO:0000313" key="3">
    <source>
        <dbReference type="Proteomes" id="UP001157915"/>
    </source>
</evidence>
<feature type="domain" description="Glycosyltransferase subfamily 4-like N-terminal" evidence="1">
    <location>
        <begin position="17"/>
        <end position="179"/>
    </location>
</feature>
<organism evidence="2 3">
    <name type="scientific">Algoriphagus winogradskyi</name>
    <dbReference type="NCBI Taxonomy" id="237017"/>
    <lineage>
        <taxon>Bacteria</taxon>
        <taxon>Pseudomonadati</taxon>
        <taxon>Bacteroidota</taxon>
        <taxon>Cytophagia</taxon>
        <taxon>Cytophagales</taxon>
        <taxon>Cyclobacteriaceae</taxon>
        <taxon>Algoriphagus</taxon>
    </lineage>
</organism>
<dbReference type="Pfam" id="PF13692">
    <property type="entry name" value="Glyco_trans_1_4"/>
    <property type="match status" value="1"/>
</dbReference>
<dbReference type="InterPro" id="IPR028098">
    <property type="entry name" value="Glyco_trans_4-like_N"/>
</dbReference>
<dbReference type="RefSeq" id="WP_283412569.1">
    <property type="nucleotide sequence ID" value="NZ_FXUA01000003.1"/>
</dbReference>
<dbReference type="EMBL" id="FXUA01000003">
    <property type="protein sequence ID" value="SMP19801.1"/>
    <property type="molecule type" value="Genomic_DNA"/>
</dbReference>
<proteinExistence type="predicted"/>
<keyword evidence="3" id="KW-1185">Reference proteome</keyword>
<dbReference type="CDD" id="cd03801">
    <property type="entry name" value="GT4_PimA-like"/>
    <property type="match status" value="1"/>
</dbReference>
<dbReference type="PANTHER" id="PTHR12526">
    <property type="entry name" value="GLYCOSYLTRANSFERASE"/>
    <property type="match status" value="1"/>
</dbReference>
<gene>
    <name evidence="2" type="ORF">SAMN06265367_10331</name>
</gene>
<protein>
    <submittedName>
        <fullName evidence="2">Glycosyltransferase involved in cell wall bisynthesis</fullName>
    </submittedName>
</protein>
<dbReference type="SUPFAM" id="SSF53756">
    <property type="entry name" value="UDP-Glycosyltransferase/glycogen phosphorylase"/>
    <property type="match status" value="1"/>
</dbReference>
<dbReference type="Gene3D" id="3.40.50.2000">
    <property type="entry name" value="Glycogen Phosphorylase B"/>
    <property type="match status" value="2"/>
</dbReference>
<dbReference type="Pfam" id="PF13439">
    <property type="entry name" value="Glyco_transf_4"/>
    <property type="match status" value="1"/>
</dbReference>
<evidence type="ECO:0000259" key="1">
    <source>
        <dbReference type="Pfam" id="PF13439"/>
    </source>
</evidence>
<sequence>MKYQKQHILIALHRFAIGGAETQALYLAEFLKQEGYQVTIGAFGDEIGEGYLRFSRLGHKTIHWGFQEKLILTPTQNLSGILRRYYYSRKLILQVKRLGIDTIIPFTYPANSIFCQWFKRMGAKKCFWNQRDEGRFFKGDSFDIKCLNNATSIISNSLEGSNFLQRFTKRNIMIIHNGVMPVDESSSKSDYESKIRVVKIGNLHSYKDHFTLLKAWKIVIERFGKEEVQLFLAGNKLDEYSNLSTFVSENKMESTVSFLGEVKDINLLLLSAQLAVFSSYNEGIPNGVLEPMAAGLAVVATNCLGAQEALGVDYPFLVTPKDHESLAIKIIELIENRSLSDGIGRQNKKRIADSFSMPRMCNKYLELIESK</sequence>
<name>A0ABY1NZ78_9BACT</name>
<comment type="caution">
    <text evidence="2">The sequence shown here is derived from an EMBL/GenBank/DDBJ whole genome shotgun (WGS) entry which is preliminary data.</text>
</comment>
<evidence type="ECO:0000313" key="2">
    <source>
        <dbReference type="EMBL" id="SMP19801.1"/>
    </source>
</evidence>
<reference evidence="2 3" key="1">
    <citation type="submission" date="2017-05" db="EMBL/GenBank/DDBJ databases">
        <authorList>
            <person name="Varghese N."/>
            <person name="Submissions S."/>
        </authorList>
    </citation>
    <scope>NUCLEOTIDE SEQUENCE [LARGE SCALE GENOMIC DNA]</scope>
    <source>
        <strain evidence="2 3">DSM 15360</strain>
    </source>
</reference>
<accession>A0ABY1NZ78</accession>